<dbReference type="EMBL" id="BAAACF010000001">
    <property type="protein sequence ID" value="GAA0725780.1"/>
    <property type="molecule type" value="Genomic_DNA"/>
</dbReference>
<keyword evidence="2" id="KW-1185">Reference proteome</keyword>
<sequence>MKNTKTCPKCNSKSISRILGEAGPHGSGNIIMTGMTVFSAVKVTRYLCCECGYSEEWIDDKKDIEKIIYMLKW</sequence>
<name>A0ABN1J1H7_9CLOT</name>
<accession>A0ABN1J1H7</accession>
<organism evidence="1 2">
    <name type="scientific">Clostridium malenominatum</name>
    <dbReference type="NCBI Taxonomy" id="1539"/>
    <lineage>
        <taxon>Bacteria</taxon>
        <taxon>Bacillati</taxon>
        <taxon>Bacillota</taxon>
        <taxon>Clostridia</taxon>
        <taxon>Eubacteriales</taxon>
        <taxon>Clostridiaceae</taxon>
        <taxon>Clostridium</taxon>
    </lineage>
</organism>
<evidence type="ECO:0000313" key="1">
    <source>
        <dbReference type="EMBL" id="GAA0725780.1"/>
    </source>
</evidence>
<dbReference type="Proteomes" id="UP001500339">
    <property type="component" value="Unassembled WGS sequence"/>
</dbReference>
<reference evidence="1 2" key="1">
    <citation type="journal article" date="2019" name="Int. J. Syst. Evol. Microbiol.">
        <title>The Global Catalogue of Microorganisms (GCM) 10K type strain sequencing project: providing services to taxonomists for standard genome sequencing and annotation.</title>
        <authorList>
            <consortium name="The Broad Institute Genomics Platform"/>
            <consortium name="The Broad Institute Genome Sequencing Center for Infectious Disease"/>
            <person name="Wu L."/>
            <person name="Ma J."/>
        </authorList>
    </citation>
    <scope>NUCLEOTIDE SEQUENCE [LARGE SCALE GENOMIC DNA]</scope>
    <source>
        <strain evidence="1 2">JCM 1405</strain>
    </source>
</reference>
<dbReference type="RefSeq" id="WP_343769509.1">
    <property type="nucleotide sequence ID" value="NZ_BAAACF010000001.1"/>
</dbReference>
<evidence type="ECO:0008006" key="3">
    <source>
        <dbReference type="Google" id="ProtNLM"/>
    </source>
</evidence>
<evidence type="ECO:0000313" key="2">
    <source>
        <dbReference type="Proteomes" id="UP001500339"/>
    </source>
</evidence>
<protein>
    <recommendedName>
        <fullName evidence="3">YgiT-type zinc finger protein</fullName>
    </recommendedName>
</protein>
<gene>
    <name evidence="1" type="ORF">GCM10008905_21680</name>
</gene>
<comment type="caution">
    <text evidence="1">The sequence shown here is derived from an EMBL/GenBank/DDBJ whole genome shotgun (WGS) entry which is preliminary data.</text>
</comment>
<proteinExistence type="predicted"/>